<organism evidence="3">
    <name type="scientific">Planktothrix agardhii</name>
    <name type="common">Oscillatoria agardhii</name>
    <dbReference type="NCBI Taxonomy" id="1160"/>
    <lineage>
        <taxon>Bacteria</taxon>
        <taxon>Bacillati</taxon>
        <taxon>Cyanobacteriota</taxon>
        <taxon>Cyanophyceae</taxon>
        <taxon>Oscillatoriophycideae</taxon>
        <taxon>Oscillatoriales</taxon>
        <taxon>Microcoleaceae</taxon>
        <taxon>Planktothrix</taxon>
    </lineage>
</organism>
<reference evidence="3" key="1">
    <citation type="submission" date="2015-09" db="EMBL/GenBank/DDBJ databases">
        <authorList>
            <person name="Jackson K.R."/>
            <person name="Lunt B.L."/>
            <person name="Fisher J.N.B."/>
            <person name="Gardner A.V."/>
            <person name="Bailey M.E."/>
            <person name="Deus L.M."/>
            <person name="Earl A.S."/>
            <person name="Gibby P.D."/>
            <person name="Hartmann K.A."/>
            <person name="Liu J.E."/>
            <person name="Manci A.M."/>
            <person name="Nielsen D.A."/>
            <person name="Solomon M.B."/>
            <person name="Breakwell D.P."/>
            <person name="Burnett S.H."/>
            <person name="Grose J.H."/>
        </authorList>
    </citation>
    <scope>NUCLEOTIDE SEQUENCE</scope>
    <source>
        <strain evidence="3">7805</strain>
    </source>
</reference>
<evidence type="ECO:0000313" key="3">
    <source>
        <dbReference type="EMBL" id="CUM58384.1"/>
    </source>
</evidence>
<evidence type="ECO:0000256" key="1">
    <source>
        <dbReference type="SAM" id="MobiDB-lite"/>
    </source>
</evidence>
<gene>
    <name evidence="3" type="ORF">PLAM_0417</name>
</gene>
<dbReference type="EMBL" id="LO018304">
    <property type="protein sequence ID" value="CUM58384.1"/>
    <property type="molecule type" value="Genomic_DNA"/>
</dbReference>
<feature type="region of interest" description="Disordered" evidence="1">
    <location>
        <begin position="1"/>
        <end position="55"/>
    </location>
</feature>
<dbReference type="InterPro" id="IPR025295">
    <property type="entry name" value="eCIS_core_dom"/>
</dbReference>
<feature type="region of interest" description="Disordered" evidence="1">
    <location>
        <begin position="99"/>
        <end position="225"/>
    </location>
</feature>
<feature type="domain" description="eCIS core" evidence="2">
    <location>
        <begin position="258"/>
        <end position="330"/>
    </location>
</feature>
<dbReference type="AlphaFoldDB" id="A0A1J1JA86"/>
<feature type="compositionally biased region" description="Basic residues" evidence="1">
    <location>
        <begin position="1"/>
        <end position="11"/>
    </location>
</feature>
<accession>A0A1J1JA86</accession>
<protein>
    <recommendedName>
        <fullName evidence="2">eCIS core domain-containing protein</fullName>
    </recommendedName>
</protein>
<dbReference type="Pfam" id="PF13699">
    <property type="entry name" value="eCIS_core"/>
    <property type="match status" value="1"/>
</dbReference>
<feature type="compositionally biased region" description="Polar residues" evidence="1">
    <location>
        <begin position="37"/>
        <end position="55"/>
    </location>
</feature>
<sequence>MVMKAFQRKRNIQNTHHDIQPVQAQFQSRPFAEPQVETKQVSENTSSLQSGNSQPGFNFAEIPLYPTQPVETLHATSLQVAAPIQPKFTFAQAKLESGIVQRSEEEDEPQAKLESGIVQRSEEDDEPQAKLESGIVQRSEEDDEPQAKLESGIVQRSEEEDEPQAKLESGMVQRSEEEDEPQAKLESGMVQRSEEEDEPQAKLESGMVQRSEEDDEPTQMKAQSLPVISENKGRQSNRQFPPMQVKLNLAPRDSVQSLPIPIQRKMEWAFNTNFSGVRVHTGPQAKQIQAKAFTQGSDIHFQPDQYNPHSQQGQELLGHELTHVVQQRAGRVNKKPQSKGNRINFDYQLEAEADNLGAKASQGERVEVLGAKSLPKLYSSKTIQRKTQQLTPLPDNVVTTGKIFSNKTETIQKKIITYNQIPLNDKDYDKHEKILDEIYHETHLWLEEKGYKDSRSKSMKELKQQIEYEKNKIKQQKSGRDMSINEAFGENINNAAFAADAKSFIEDVNQNIQQSEHLSVAEVIANRSQNYAELIKASPVSSIAGSVVSFLTSAYSIYDSYSIRKALKTAAMAKNKIDPDSVDWSNQEEADQYFASQPFDYNAILSGDDQVMQSAEYGYAKVSRRFYRSIYHTVNYFIKMISDILCVTGIGIIPGAIIKTAQGVLKFAEVAMDKIKGFIKILTGRRGVGRKINAEHIVEAAFKGNQRALQLLVDLDPIGLLFRILGPTGKKGMIKKPKNIEEMMQLLEKTRSDPKNYGTEGQFVSAVAEQLKSL</sequence>
<proteinExistence type="predicted"/>
<name>A0A1J1JA86_PLAAG</name>
<evidence type="ECO:0000259" key="2">
    <source>
        <dbReference type="Pfam" id="PF13699"/>
    </source>
</evidence>